<evidence type="ECO:0000256" key="5">
    <source>
        <dbReference type="ARBA" id="ARBA00023125"/>
    </source>
</evidence>
<dbReference type="InterPro" id="IPR029494">
    <property type="entry name" value="DarT"/>
</dbReference>
<dbReference type="RefSeq" id="WP_088619568.1">
    <property type="nucleotide sequence ID" value="NZ_CP022129.1"/>
</dbReference>
<comment type="caution">
    <text evidence="6">Lacks conserved residue(s) required for the propagation of feature annotation.</text>
</comment>
<evidence type="ECO:0000256" key="1">
    <source>
        <dbReference type="ARBA" id="ARBA00022649"/>
    </source>
</evidence>
<feature type="domain" description="DarT" evidence="7">
    <location>
        <begin position="12"/>
        <end position="173"/>
    </location>
</feature>
<gene>
    <name evidence="8" type="ORF">CEK71_11760</name>
</gene>
<sequence>MKSIISKYKTLEGVWHFTDHANLESIKQHGLLALSELEKRGITIPAPGGNEWSHDADKMKKLDKYVHLAFVDEHPMAYRAREDGRIKNLIWLKIDASVILGGDVYFCADVANKSGVSVLTAEQAKDHIDFEVLFTYMDWRDPAIQNRRQSAKKAQILVPKMIPIDKILMVKNG</sequence>
<organism evidence="8 9">
    <name type="scientific">Methylovulum psychrotolerans</name>
    <dbReference type="NCBI Taxonomy" id="1704499"/>
    <lineage>
        <taxon>Bacteria</taxon>
        <taxon>Pseudomonadati</taxon>
        <taxon>Pseudomonadota</taxon>
        <taxon>Gammaproteobacteria</taxon>
        <taxon>Methylococcales</taxon>
        <taxon>Methylococcaceae</taxon>
        <taxon>Methylovulum</taxon>
    </lineage>
</organism>
<evidence type="ECO:0000256" key="6">
    <source>
        <dbReference type="PROSITE-ProRule" id="PRU01362"/>
    </source>
</evidence>
<dbReference type="PROSITE" id="PS52018">
    <property type="entry name" value="DART"/>
    <property type="match status" value="1"/>
</dbReference>
<dbReference type="OrthoDB" id="7605323at2"/>
<evidence type="ECO:0000256" key="2">
    <source>
        <dbReference type="ARBA" id="ARBA00022676"/>
    </source>
</evidence>
<keyword evidence="4" id="KW-0548">Nucleotidyltransferase</keyword>
<reference evidence="8 9" key="1">
    <citation type="submission" date="2017-06" db="EMBL/GenBank/DDBJ databases">
        <title>Genome Sequencing of the methanotroph Methylovulum psychrotolerants str. HV10-M2 isolated from a high-altitude environment.</title>
        <authorList>
            <person name="Mateos-Rivera A."/>
        </authorList>
    </citation>
    <scope>NUCLEOTIDE SEQUENCE [LARGE SCALE GENOMIC DNA]</scope>
    <source>
        <strain evidence="8 9">HV10_M2</strain>
    </source>
</reference>
<evidence type="ECO:0000313" key="8">
    <source>
        <dbReference type="EMBL" id="ASF46696.1"/>
    </source>
</evidence>
<dbReference type="GO" id="GO:0003677">
    <property type="term" value="F:DNA binding"/>
    <property type="evidence" value="ECO:0007669"/>
    <property type="project" value="UniProtKB-UniRule"/>
</dbReference>
<dbReference type="GO" id="GO:0016779">
    <property type="term" value="F:nucleotidyltransferase activity"/>
    <property type="evidence" value="ECO:0007669"/>
    <property type="project" value="UniProtKB-KW"/>
</dbReference>
<evidence type="ECO:0000313" key="9">
    <source>
        <dbReference type="Proteomes" id="UP000197019"/>
    </source>
</evidence>
<accession>A0A1Z4BZI7</accession>
<dbReference type="AlphaFoldDB" id="A0A1Z4BZI7"/>
<name>A0A1Z4BZI7_9GAMM</name>
<proteinExistence type="inferred from homology"/>
<comment type="similarity">
    <text evidence="6">Belongs to the DarT ADP-ribosyltransferase family.</text>
</comment>
<keyword evidence="2" id="KW-0328">Glycosyltransferase</keyword>
<protein>
    <recommendedName>
        <fullName evidence="7">DarT domain-containing protein</fullName>
    </recommendedName>
</protein>
<keyword evidence="3" id="KW-0808">Transferase</keyword>
<keyword evidence="9" id="KW-1185">Reference proteome</keyword>
<dbReference type="EMBL" id="CP022129">
    <property type="protein sequence ID" value="ASF46696.1"/>
    <property type="molecule type" value="Genomic_DNA"/>
</dbReference>
<dbReference type="KEGG" id="mpsy:CEK71_11760"/>
<dbReference type="Pfam" id="PF14487">
    <property type="entry name" value="DarT"/>
    <property type="match status" value="1"/>
</dbReference>
<evidence type="ECO:0000259" key="7">
    <source>
        <dbReference type="PROSITE" id="PS52018"/>
    </source>
</evidence>
<dbReference type="GO" id="GO:0016757">
    <property type="term" value="F:glycosyltransferase activity"/>
    <property type="evidence" value="ECO:0007669"/>
    <property type="project" value="UniProtKB-KW"/>
</dbReference>
<evidence type="ECO:0000256" key="3">
    <source>
        <dbReference type="ARBA" id="ARBA00022679"/>
    </source>
</evidence>
<keyword evidence="5 6" id="KW-0238">DNA-binding</keyword>
<dbReference type="Proteomes" id="UP000197019">
    <property type="component" value="Chromosome"/>
</dbReference>
<evidence type="ECO:0000256" key="4">
    <source>
        <dbReference type="ARBA" id="ARBA00022695"/>
    </source>
</evidence>
<keyword evidence="1 6" id="KW-1277">Toxin-antitoxin system</keyword>